<proteinExistence type="predicted"/>
<evidence type="ECO:0000256" key="1">
    <source>
        <dbReference type="SAM" id="MobiDB-lite"/>
    </source>
</evidence>
<accession>A0ABW9HYE8</accession>
<feature type="compositionally biased region" description="Low complexity" evidence="1">
    <location>
        <begin position="23"/>
        <end position="36"/>
    </location>
</feature>
<protein>
    <submittedName>
        <fullName evidence="2">Uncharacterized protein</fullName>
    </submittedName>
</protein>
<organism evidence="2 3">
    <name type="scientific">Streptomyces niveiscabiei</name>
    <dbReference type="NCBI Taxonomy" id="164115"/>
    <lineage>
        <taxon>Bacteria</taxon>
        <taxon>Bacillati</taxon>
        <taxon>Actinomycetota</taxon>
        <taxon>Actinomycetes</taxon>
        <taxon>Kitasatosporales</taxon>
        <taxon>Streptomycetaceae</taxon>
        <taxon>Streptomyces</taxon>
    </lineage>
</organism>
<reference evidence="2 3" key="1">
    <citation type="submission" date="2024-12" db="EMBL/GenBank/DDBJ databases">
        <title>Forecasting of Potato common scab and diversities of Pathogenic streptomyces spp. in china.</title>
        <authorList>
            <person name="Handique U."/>
            <person name="Wu J."/>
        </authorList>
    </citation>
    <scope>NUCLEOTIDE SEQUENCE [LARGE SCALE GENOMIC DNA]</scope>
    <source>
        <strain evidence="2 3">ZRIMU1530</strain>
    </source>
</reference>
<name>A0ABW9HYE8_9ACTN</name>
<dbReference type="RefSeq" id="WP_165854570.1">
    <property type="nucleotide sequence ID" value="NZ_JBJVNI010000014.1"/>
</dbReference>
<sequence length="93" mass="9622">MRRQLVPALRRRAHTHAPPPTASSPAEASPSGSARPDPVLAMDPDGAEEVTAPEEPPVAKADAEAEGETDPPPVELPPVAPEVPPNVTGIRTV</sequence>
<comment type="caution">
    <text evidence="2">The sequence shown here is derived from an EMBL/GenBank/DDBJ whole genome shotgun (WGS) entry which is preliminary data.</text>
</comment>
<feature type="compositionally biased region" description="Pro residues" evidence="1">
    <location>
        <begin position="70"/>
        <end position="84"/>
    </location>
</feature>
<gene>
    <name evidence="2" type="ORF">ACKI18_26540</name>
</gene>
<keyword evidence="3" id="KW-1185">Reference proteome</keyword>
<dbReference type="EMBL" id="JBJVNI010000014">
    <property type="protein sequence ID" value="MFM9612259.1"/>
    <property type="molecule type" value="Genomic_DNA"/>
</dbReference>
<feature type="compositionally biased region" description="Basic residues" evidence="1">
    <location>
        <begin position="1"/>
        <end position="15"/>
    </location>
</feature>
<evidence type="ECO:0000313" key="2">
    <source>
        <dbReference type="EMBL" id="MFM9612259.1"/>
    </source>
</evidence>
<evidence type="ECO:0000313" key="3">
    <source>
        <dbReference type="Proteomes" id="UP001631957"/>
    </source>
</evidence>
<feature type="region of interest" description="Disordered" evidence="1">
    <location>
        <begin position="1"/>
        <end position="93"/>
    </location>
</feature>
<dbReference type="Proteomes" id="UP001631957">
    <property type="component" value="Unassembled WGS sequence"/>
</dbReference>